<dbReference type="EMBL" id="CP001737">
    <property type="protein sequence ID" value="ACV76855.1"/>
    <property type="molecule type" value="Genomic_DNA"/>
</dbReference>
<reference evidence="1 2" key="2">
    <citation type="journal article" date="2010" name="Stand. Genomic Sci.">
        <title>Complete genome sequence of Nakamurella multipartita type strain (Y-104).</title>
        <authorList>
            <person name="Tice H."/>
            <person name="Mayilraj S."/>
            <person name="Sims D."/>
            <person name="Lapidus A."/>
            <person name="Nolan M."/>
            <person name="Lucas S."/>
            <person name="Glavina Del Rio T."/>
            <person name="Copeland A."/>
            <person name="Cheng J.F."/>
            <person name="Meincke L."/>
            <person name="Bruce D."/>
            <person name="Goodwin L."/>
            <person name="Pitluck S."/>
            <person name="Ivanova N."/>
            <person name="Mavromatis K."/>
            <person name="Ovchinnikova G."/>
            <person name="Pati A."/>
            <person name="Chen A."/>
            <person name="Palaniappan K."/>
            <person name="Land M."/>
            <person name="Hauser L."/>
            <person name="Chang Y.J."/>
            <person name="Jeffries C.D."/>
            <person name="Detter J.C."/>
            <person name="Brettin T."/>
            <person name="Rohde M."/>
            <person name="Goker M."/>
            <person name="Bristow J."/>
            <person name="Eisen J.A."/>
            <person name="Markowitz V."/>
            <person name="Hugenholtz P."/>
            <person name="Kyrpides N.C."/>
            <person name="Klenk H.P."/>
            <person name="Chen F."/>
        </authorList>
    </citation>
    <scope>NUCLEOTIDE SEQUENCE [LARGE SCALE GENOMIC DNA]</scope>
    <source>
        <strain evidence="2">ATCC 700099 / DSM 44233 / CIP 104796 / JCM 9543 / NBRC 105858 / Y-104</strain>
    </source>
</reference>
<protein>
    <submittedName>
        <fullName evidence="1">Uncharacterized protein</fullName>
    </submittedName>
</protein>
<evidence type="ECO:0000313" key="1">
    <source>
        <dbReference type="EMBL" id="ACV76855.1"/>
    </source>
</evidence>
<dbReference type="eggNOG" id="COG0846">
    <property type="taxonomic scope" value="Bacteria"/>
</dbReference>
<dbReference type="Proteomes" id="UP000002218">
    <property type="component" value="Chromosome"/>
</dbReference>
<evidence type="ECO:0000313" key="2">
    <source>
        <dbReference type="Proteomes" id="UP000002218"/>
    </source>
</evidence>
<name>C8X684_NAKMY</name>
<gene>
    <name evidence="1" type="ordered locus">Namu_0435</name>
</gene>
<dbReference type="AlphaFoldDB" id="C8X684"/>
<dbReference type="RefSeq" id="WP_015745773.1">
    <property type="nucleotide sequence ID" value="NC_013235.1"/>
</dbReference>
<sequence>MDASLPSWDQLILNLASENLGDNERRVFLTLNYDGLERRAETILHLSKKARPAKQFDELIRDSLLKDPDELAPGELAEGIARLSQAYPRRTSILTTNYDWILELAIEGLGIKASDSHSFDSWDEWEHLNDADHRSNVMHVHGMLSRPSVGKREPLVLSENDFLMHGPEIRTRLLDSLRGKLVVMLGVSLTDSNLLAPLHQLNGADGERYVVIVPPLCHNNLTQLECAEYAVAHSESLAKYLNVRPIILKSFGQVAQLISDLGLAAREPALYRRPSGSLRVSQSLMYGTRFTAALKDAYTSVGASARSGNMRDWDAVGLSNFMHELANSRGGPVKFLDKIRLHHRGKCDVSENLGVFLWLRDLPNRPESIYGLRLIASSAYAHWKSWSSFRVEPIRSDSRHAAVQAVFFNHAQGVNIDPDSHSGAWKGAFAIPLSIYDYRSTATVRGWSLDRLTIGALAVNSDHFVDASSLDSPNPNQLSALSVLTQRELEGFAASLYKMAERIFGD</sequence>
<keyword evidence="2" id="KW-1185">Reference proteome</keyword>
<reference evidence="2" key="1">
    <citation type="submission" date="2009-09" db="EMBL/GenBank/DDBJ databases">
        <title>The complete genome of Nakamurella multipartita DSM 44233.</title>
        <authorList>
            <consortium name="US DOE Joint Genome Institute (JGI-PGF)"/>
            <person name="Lucas S."/>
            <person name="Copeland A."/>
            <person name="Lapidus A."/>
            <person name="Glavina del Rio T."/>
            <person name="Dalin E."/>
            <person name="Tice H."/>
            <person name="Bruce D."/>
            <person name="Goodwin L."/>
            <person name="Pitluck S."/>
            <person name="Kyrpides N."/>
            <person name="Mavromatis K."/>
            <person name="Ivanova N."/>
            <person name="Ovchinnikova G."/>
            <person name="Sims D."/>
            <person name="Meincke L."/>
            <person name="Brettin T."/>
            <person name="Detter J.C."/>
            <person name="Han C."/>
            <person name="Larimer F."/>
            <person name="Land M."/>
            <person name="Hauser L."/>
            <person name="Markowitz V."/>
            <person name="Cheng J.-F."/>
            <person name="Hugenholtz P."/>
            <person name="Woyke T."/>
            <person name="Wu D."/>
            <person name="Klenk H.-P."/>
            <person name="Eisen J.A."/>
        </authorList>
    </citation>
    <scope>NUCLEOTIDE SEQUENCE [LARGE SCALE GENOMIC DNA]</scope>
    <source>
        <strain evidence="2">ATCC 700099 / DSM 44233 / CIP 104796 / JCM 9543 / NBRC 105858 / Y-104</strain>
    </source>
</reference>
<dbReference type="OrthoDB" id="5241047at2"/>
<dbReference type="HOGENOM" id="CLU_452572_0_0_11"/>
<proteinExistence type="predicted"/>
<dbReference type="InParanoid" id="C8X684"/>
<dbReference type="KEGG" id="nml:Namu_0435"/>
<accession>C8X684</accession>
<organism evidence="1 2">
    <name type="scientific">Nakamurella multipartita (strain ATCC 700099 / DSM 44233 / CIP 104796 / JCM 9543 / NBRC 105858 / Y-104)</name>
    <name type="common">Microsphaera multipartita</name>
    <dbReference type="NCBI Taxonomy" id="479431"/>
    <lineage>
        <taxon>Bacteria</taxon>
        <taxon>Bacillati</taxon>
        <taxon>Actinomycetota</taxon>
        <taxon>Actinomycetes</taxon>
        <taxon>Nakamurellales</taxon>
        <taxon>Nakamurellaceae</taxon>
        <taxon>Nakamurella</taxon>
    </lineage>
</organism>
<dbReference type="Pfam" id="PF13289">
    <property type="entry name" value="SIR2_2"/>
    <property type="match status" value="1"/>
</dbReference>